<feature type="transmembrane region" description="Helical" evidence="5">
    <location>
        <begin position="67"/>
        <end position="86"/>
    </location>
</feature>
<feature type="transmembrane region" description="Helical" evidence="5">
    <location>
        <begin position="163"/>
        <end position="180"/>
    </location>
</feature>
<evidence type="ECO:0000256" key="5">
    <source>
        <dbReference type="SAM" id="Phobius"/>
    </source>
</evidence>
<accession>A0A7S1TFN7</accession>
<keyword evidence="4 5" id="KW-0472">Membrane</keyword>
<organism evidence="6">
    <name type="scientific">Compsopogon caeruleus</name>
    <dbReference type="NCBI Taxonomy" id="31354"/>
    <lineage>
        <taxon>Eukaryota</taxon>
        <taxon>Rhodophyta</taxon>
        <taxon>Compsopogonophyceae</taxon>
        <taxon>Compsopogonales</taxon>
        <taxon>Compsopogonaceae</taxon>
        <taxon>Compsopogon</taxon>
    </lineage>
</organism>
<protein>
    <submittedName>
        <fullName evidence="6">Uncharacterized protein</fullName>
    </submittedName>
</protein>
<comment type="subcellular location">
    <subcellularLocation>
        <location evidence="1">Membrane</location>
        <topology evidence="1">Multi-pass membrane protein</topology>
    </subcellularLocation>
</comment>
<feature type="transmembrane region" description="Helical" evidence="5">
    <location>
        <begin position="272"/>
        <end position="291"/>
    </location>
</feature>
<feature type="transmembrane region" description="Helical" evidence="5">
    <location>
        <begin position="106"/>
        <end position="126"/>
    </location>
</feature>
<dbReference type="EMBL" id="HBGH01012009">
    <property type="protein sequence ID" value="CAD9234580.1"/>
    <property type="molecule type" value="Transcribed_RNA"/>
</dbReference>
<feature type="transmembrane region" description="Helical" evidence="5">
    <location>
        <begin position="225"/>
        <end position="251"/>
    </location>
</feature>
<dbReference type="InterPro" id="IPR005178">
    <property type="entry name" value="Ostalpha/TMEM184C"/>
</dbReference>
<dbReference type="GO" id="GO:0016020">
    <property type="term" value="C:membrane"/>
    <property type="evidence" value="ECO:0007669"/>
    <property type="project" value="UniProtKB-SubCell"/>
</dbReference>
<evidence type="ECO:0000256" key="4">
    <source>
        <dbReference type="ARBA" id="ARBA00023136"/>
    </source>
</evidence>
<dbReference type="SMART" id="SM01417">
    <property type="entry name" value="Solute_trans_a"/>
    <property type="match status" value="1"/>
</dbReference>
<dbReference type="Pfam" id="PF03619">
    <property type="entry name" value="Solute_trans_a"/>
    <property type="match status" value="1"/>
</dbReference>
<dbReference type="AlphaFoldDB" id="A0A7S1TFN7"/>
<evidence type="ECO:0000313" key="6">
    <source>
        <dbReference type="EMBL" id="CAD9234580.1"/>
    </source>
</evidence>
<evidence type="ECO:0000256" key="2">
    <source>
        <dbReference type="ARBA" id="ARBA00022692"/>
    </source>
</evidence>
<keyword evidence="2 5" id="KW-0812">Transmembrane</keyword>
<dbReference type="PANTHER" id="PTHR23423">
    <property type="entry name" value="ORGANIC SOLUTE TRANSPORTER-RELATED"/>
    <property type="match status" value="1"/>
</dbReference>
<feature type="transmembrane region" description="Helical" evidence="5">
    <location>
        <begin position="192"/>
        <end position="213"/>
    </location>
</feature>
<name>A0A7S1TFN7_9RHOD</name>
<proteinExistence type="predicted"/>
<reference evidence="6" key="1">
    <citation type="submission" date="2021-01" db="EMBL/GenBank/DDBJ databases">
        <authorList>
            <person name="Corre E."/>
            <person name="Pelletier E."/>
            <person name="Niang G."/>
            <person name="Scheremetjew M."/>
            <person name="Finn R."/>
            <person name="Kale V."/>
            <person name="Holt S."/>
            <person name="Cochrane G."/>
            <person name="Meng A."/>
            <person name="Brown T."/>
            <person name="Cohen L."/>
        </authorList>
    </citation>
    <scope>NUCLEOTIDE SEQUENCE</scope>
    <source>
        <strain evidence="6">SAG 36.94</strain>
    </source>
</reference>
<evidence type="ECO:0000256" key="1">
    <source>
        <dbReference type="ARBA" id="ARBA00004141"/>
    </source>
</evidence>
<evidence type="ECO:0000256" key="3">
    <source>
        <dbReference type="ARBA" id="ARBA00022989"/>
    </source>
</evidence>
<feature type="transmembrane region" description="Helical" evidence="5">
    <location>
        <begin position="29"/>
        <end position="46"/>
    </location>
</feature>
<gene>
    <name evidence="6" type="ORF">CCAE0312_LOCUS6669</name>
</gene>
<keyword evidence="3 5" id="KW-1133">Transmembrane helix</keyword>
<sequence>MVGLTGDVGGIWMIRPSTGWSLPWPEPNLATASTVGLVCVVIAIALSTGEMYHHLTHYARPEFQLHVVRILGMVPVYSLTAWISLVSSDARDALLMDVIRDGYEAYVIYNFLALLIQYGGGDRQLVYMLEMKPRAQHLWPLQGIIPPVKLGSAFIFWVRASCLQFVFVKPLGAFLLYYFYGTGKTEERLQIIVTILLNMSVSVALYGLMLFYRATKDILKPFKPFLKFVVVKMVIFFSFWQGVILSAMVRLGILRDVVGYTAKEQATGLQDLLICAEMVVAAICHIFIFSWRDYDPDCASDLSPQSNTHRNFISKSDWEIGRPLLRNFGDIFDIRDVLADAKDTLYGTGFELELRESEPFIPERLRVLDEE</sequence>